<feature type="compositionally biased region" description="Polar residues" evidence="1">
    <location>
        <begin position="64"/>
        <end position="82"/>
    </location>
</feature>
<gene>
    <name evidence="2" type="ORF">LLUT_LOCUS27166</name>
</gene>
<evidence type="ECO:0000313" key="3">
    <source>
        <dbReference type="Proteomes" id="UP001497480"/>
    </source>
</evidence>
<feature type="region of interest" description="Disordered" evidence="1">
    <location>
        <begin position="50"/>
        <end position="82"/>
    </location>
</feature>
<name>A0AAV1XWN9_LUPLU</name>
<sequence>MGRACTIDFHCLDEGFGGKTYKCKREEAQSQNDAVNDNIIDNNDETISMEIDDALPPPSKRSAVASSENPDNQCSGTLPMTV</sequence>
<protein>
    <submittedName>
        <fullName evidence="2">Uncharacterized protein</fullName>
    </submittedName>
</protein>
<comment type="caution">
    <text evidence="2">The sequence shown here is derived from an EMBL/GenBank/DDBJ whole genome shotgun (WGS) entry which is preliminary data.</text>
</comment>
<accession>A0AAV1XWN9</accession>
<reference evidence="2 3" key="1">
    <citation type="submission" date="2024-03" db="EMBL/GenBank/DDBJ databases">
        <authorList>
            <person name="Martinez-Hernandez J."/>
        </authorList>
    </citation>
    <scope>NUCLEOTIDE SEQUENCE [LARGE SCALE GENOMIC DNA]</scope>
</reference>
<dbReference type="AlphaFoldDB" id="A0AAV1XWN9"/>
<dbReference type="EMBL" id="CAXHTB010000019">
    <property type="protein sequence ID" value="CAL0326106.1"/>
    <property type="molecule type" value="Genomic_DNA"/>
</dbReference>
<keyword evidence="3" id="KW-1185">Reference proteome</keyword>
<evidence type="ECO:0000313" key="2">
    <source>
        <dbReference type="EMBL" id="CAL0326106.1"/>
    </source>
</evidence>
<evidence type="ECO:0000256" key="1">
    <source>
        <dbReference type="SAM" id="MobiDB-lite"/>
    </source>
</evidence>
<dbReference type="Proteomes" id="UP001497480">
    <property type="component" value="Unassembled WGS sequence"/>
</dbReference>
<organism evidence="2 3">
    <name type="scientific">Lupinus luteus</name>
    <name type="common">European yellow lupine</name>
    <dbReference type="NCBI Taxonomy" id="3873"/>
    <lineage>
        <taxon>Eukaryota</taxon>
        <taxon>Viridiplantae</taxon>
        <taxon>Streptophyta</taxon>
        <taxon>Embryophyta</taxon>
        <taxon>Tracheophyta</taxon>
        <taxon>Spermatophyta</taxon>
        <taxon>Magnoliopsida</taxon>
        <taxon>eudicotyledons</taxon>
        <taxon>Gunneridae</taxon>
        <taxon>Pentapetalae</taxon>
        <taxon>rosids</taxon>
        <taxon>fabids</taxon>
        <taxon>Fabales</taxon>
        <taxon>Fabaceae</taxon>
        <taxon>Papilionoideae</taxon>
        <taxon>50 kb inversion clade</taxon>
        <taxon>genistoids sensu lato</taxon>
        <taxon>core genistoids</taxon>
        <taxon>Genisteae</taxon>
        <taxon>Lupinus</taxon>
    </lineage>
</organism>
<proteinExistence type="predicted"/>